<keyword evidence="10" id="KW-0963">Cytoplasm</keyword>
<reference evidence="17" key="2">
    <citation type="submission" date="2011-01" db="EMBL/GenBank/DDBJ databases">
        <title>The complete genome of Deinococcus maricopensis DSM 21211.</title>
        <authorList>
            <consortium name="US DOE Joint Genome Institute (JGI-PGF)"/>
            <person name="Lucas S."/>
            <person name="Copeland A."/>
            <person name="Lapidus A."/>
            <person name="Goodwin L."/>
            <person name="Pitluck S."/>
            <person name="Kyrpides N."/>
            <person name="Mavromatis K."/>
            <person name="Pagani I."/>
            <person name="Ivanova N."/>
            <person name="Ovchinnikova G."/>
            <person name="Zeytun A."/>
            <person name="Detter J.C."/>
            <person name="Han C."/>
            <person name="Land M."/>
            <person name="Hauser L."/>
            <person name="Markowitz V."/>
            <person name="Cheng J.-F."/>
            <person name="Hugenholtz P."/>
            <person name="Woyke T."/>
            <person name="Wu D."/>
            <person name="Pukall R."/>
            <person name="Gehrich-Schroeter G."/>
            <person name="Brambilla E."/>
            <person name="Klenk H.-P."/>
            <person name="Eisen J.A."/>
        </authorList>
    </citation>
    <scope>NUCLEOTIDE SEQUENCE [LARGE SCALE GENOMIC DNA]</scope>
    <source>
        <strain evidence="17">DSM 21211 / LMG 22137 / NRRL B-23946 / LB-34</strain>
    </source>
</reference>
<dbReference type="GO" id="GO:0005524">
    <property type="term" value="F:ATP binding"/>
    <property type="evidence" value="ECO:0007669"/>
    <property type="project" value="UniProtKB-UniRule"/>
</dbReference>
<comment type="function">
    <text evidence="10">Catalyzes the formation of S-adenosylmethionine (AdoMet) from methionine and ATP. The overall synthetic reaction is composed of two sequential steps, AdoMet formation and the subsequent tripolyphosphate hydrolysis which occurs prior to release of AdoMet from the enzyme.</text>
</comment>
<comment type="cofactor">
    <cofactor evidence="10">
        <name>K(+)</name>
        <dbReference type="ChEBI" id="CHEBI:29103"/>
    </cofactor>
    <text evidence="10">Binds 1 potassium ion per subunit.</text>
</comment>
<organism evidence="16 17">
    <name type="scientific">Deinococcus maricopensis (strain DSM 21211 / LMG 22137 / NRRL B-23946 / LB-34)</name>
    <dbReference type="NCBI Taxonomy" id="709986"/>
    <lineage>
        <taxon>Bacteria</taxon>
        <taxon>Thermotogati</taxon>
        <taxon>Deinococcota</taxon>
        <taxon>Deinococci</taxon>
        <taxon>Deinococcales</taxon>
        <taxon>Deinococcaceae</taxon>
        <taxon>Deinococcus</taxon>
    </lineage>
</organism>
<dbReference type="SUPFAM" id="SSF55973">
    <property type="entry name" value="S-adenosylmethionine synthetase"/>
    <property type="match status" value="3"/>
</dbReference>
<dbReference type="InterPro" id="IPR022629">
    <property type="entry name" value="S-AdoMet_synt_central"/>
</dbReference>
<feature type="binding site" description="in other chain" evidence="10">
    <location>
        <position position="14"/>
    </location>
    <ligand>
        <name>ATP</name>
        <dbReference type="ChEBI" id="CHEBI:30616"/>
        <note>ligand shared between two neighboring subunits</note>
    </ligand>
</feature>
<evidence type="ECO:0000259" key="13">
    <source>
        <dbReference type="Pfam" id="PF00438"/>
    </source>
</evidence>
<comment type="subcellular location">
    <subcellularLocation>
        <location evidence="10 11">Cytoplasm</location>
    </subcellularLocation>
</comment>
<feature type="domain" description="S-adenosylmethionine synthetase C-terminal" evidence="15">
    <location>
        <begin position="252"/>
        <end position="389"/>
    </location>
</feature>
<feature type="binding site" evidence="10">
    <location>
        <position position="285"/>
    </location>
    <ligand>
        <name>ATP</name>
        <dbReference type="ChEBI" id="CHEBI:30616"/>
        <note>ligand shared between two neighboring subunits</note>
    </ligand>
</feature>
<dbReference type="InterPro" id="IPR022630">
    <property type="entry name" value="S-AdoMet_synt_C"/>
</dbReference>
<feature type="binding site" evidence="10">
    <location>
        <position position="258"/>
    </location>
    <ligand>
        <name>L-methionine</name>
        <dbReference type="ChEBI" id="CHEBI:57844"/>
        <note>ligand shared between two neighboring subunits</note>
    </ligand>
</feature>
<dbReference type="CDD" id="cd18079">
    <property type="entry name" value="S-AdoMet_synt"/>
    <property type="match status" value="1"/>
</dbReference>
<feature type="binding site" description="in other chain" evidence="10">
    <location>
        <begin position="264"/>
        <end position="265"/>
    </location>
    <ligand>
        <name>ATP</name>
        <dbReference type="ChEBI" id="CHEBI:30616"/>
        <note>ligand shared between two neighboring subunits</note>
    </ligand>
</feature>
<gene>
    <name evidence="10" type="primary">metK</name>
    <name evidence="16" type="ordered locus">Deima_3245</name>
</gene>
<dbReference type="InterPro" id="IPR022628">
    <property type="entry name" value="S-AdoMet_synt_N"/>
</dbReference>
<dbReference type="FunFam" id="3.30.300.10:FF:000003">
    <property type="entry name" value="S-adenosylmethionine synthase"/>
    <property type="match status" value="1"/>
</dbReference>
<evidence type="ECO:0000256" key="1">
    <source>
        <dbReference type="ARBA" id="ARBA00005224"/>
    </source>
</evidence>
<dbReference type="OrthoDB" id="9801686at2"/>
<dbReference type="Pfam" id="PF02773">
    <property type="entry name" value="S-AdoMet_synt_C"/>
    <property type="match status" value="1"/>
</dbReference>
<keyword evidence="7 10" id="KW-0067">ATP-binding</keyword>
<keyword evidence="9 10" id="KW-0630">Potassium</keyword>
<dbReference type="GO" id="GO:0000287">
    <property type="term" value="F:magnesium ion binding"/>
    <property type="evidence" value="ECO:0007669"/>
    <property type="project" value="UniProtKB-UniRule"/>
</dbReference>
<name>E8U4K7_DEIML</name>
<dbReference type="InterPro" id="IPR002133">
    <property type="entry name" value="S-AdoMet_synthetase"/>
</dbReference>
<evidence type="ECO:0000256" key="3">
    <source>
        <dbReference type="ARBA" id="ARBA00022563"/>
    </source>
</evidence>
<dbReference type="EMBL" id="CP002454">
    <property type="protein sequence ID" value="ADV68872.1"/>
    <property type="molecule type" value="Genomic_DNA"/>
</dbReference>
<feature type="binding site" evidence="10">
    <location>
        <position position="281"/>
    </location>
    <ligand>
        <name>ATP</name>
        <dbReference type="ChEBI" id="CHEBI:30616"/>
        <note>ligand shared between two neighboring subunits</note>
    </ligand>
</feature>
<evidence type="ECO:0000256" key="10">
    <source>
        <dbReference type="HAMAP-Rule" id="MF_00086"/>
    </source>
</evidence>
<proteinExistence type="inferred from homology"/>
<feature type="binding site" description="in other chain" evidence="10">
    <location>
        <begin position="180"/>
        <end position="182"/>
    </location>
    <ligand>
        <name>ATP</name>
        <dbReference type="ChEBI" id="CHEBI:30616"/>
        <note>ligand shared between two neighboring subunits</note>
    </ligand>
</feature>
<dbReference type="Pfam" id="PF00438">
    <property type="entry name" value="S-AdoMet_synt_N"/>
    <property type="match status" value="1"/>
</dbReference>
<evidence type="ECO:0000313" key="17">
    <source>
        <dbReference type="Proteomes" id="UP000008635"/>
    </source>
</evidence>
<sequence length="401" mass="43986">MRKYYTSESVSEGHPDKLADFISDSILDEFLRQEPTARVAVETLVTTGMAVIAGEVSAHDAHVDVQRVVREAVKKVGYTRARYGFDADYSAVLVAIHEQSPDIAGGVNYSEEWRAMTDEQRALPEHQYSTTGAGDQGLMFGYATDETPELMPLPVSLAHKLTRRLAELRKNGEIAYLRPDAKAQVTVVREQQDGHEVTWVDTVVISTQHDEDIEQDTIRADMIEKVIRAVIPATYLRDATKYFINPSGKFVIGGPHGDTGLTGRKIIVDTYGGAVPHGGGAFSGKDPTKVDRSAAYYARYIAKNLVAAGLAKKALVEVAYAIGRAHPVSLRVDSYGTGVVTDERLAEIVAKHFDARPQAIIAELNLLRPIYAQTAAYGHFGRAEFPWEQTDKVDALKAELA</sequence>
<dbReference type="GO" id="GO:0005737">
    <property type="term" value="C:cytoplasm"/>
    <property type="evidence" value="ECO:0007669"/>
    <property type="project" value="UniProtKB-SubCell"/>
</dbReference>
<feature type="binding site" evidence="10">
    <location>
        <position position="16"/>
    </location>
    <ligand>
        <name>Mg(2+)</name>
        <dbReference type="ChEBI" id="CHEBI:18420"/>
    </ligand>
</feature>
<evidence type="ECO:0000256" key="2">
    <source>
        <dbReference type="ARBA" id="ARBA00009685"/>
    </source>
</evidence>
<dbReference type="InterPro" id="IPR022631">
    <property type="entry name" value="ADOMET_SYNTHASE_CS"/>
</dbReference>
<comment type="pathway">
    <text evidence="1 10">Amino-acid biosynthesis; S-adenosyl-L-methionine biosynthesis; S-adenosyl-L-methionine from L-methionine: step 1/1.</text>
</comment>
<feature type="binding site" evidence="10">
    <location>
        <position position="42"/>
    </location>
    <ligand>
        <name>K(+)</name>
        <dbReference type="ChEBI" id="CHEBI:29103"/>
    </ligand>
</feature>
<feature type="binding site" description="in other chain" evidence="10">
    <location>
        <begin position="249"/>
        <end position="250"/>
    </location>
    <ligand>
        <name>ATP</name>
        <dbReference type="ChEBI" id="CHEBI:30616"/>
        <note>ligand shared between two neighboring subunits</note>
    </ligand>
</feature>
<dbReference type="Gene3D" id="3.30.300.10">
    <property type="match status" value="3"/>
</dbReference>
<dbReference type="RefSeq" id="WP_013558375.1">
    <property type="nucleotide sequence ID" value="NC_014958.1"/>
</dbReference>
<evidence type="ECO:0000256" key="4">
    <source>
        <dbReference type="ARBA" id="ARBA00022679"/>
    </source>
</evidence>
<comment type="cofactor">
    <cofactor evidence="10">
        <name>Mg(2+)</name>
        <dbReference type="ChEBI" id="CHEBI:18420"/>
    </cofactor>
    <text evidence="10">Binds 2 divalent ions per subunit.</text>
</comment>
<keyword evidence="17" id="KW-1185">Reference proteome</keyword>
<dbReference type="PROSITE" id="PS00376">
    <property type="entry name" value="ADOMET_SYNTHASE_1"/>
    <property type="match status" value="1"/>
</dbReference>
<dbReference type="HAMAP" id="MF_00086">
    <property type="entry name" value="S_AdoMet_synth1"/>
    <property type="match status" value="1"/>
</dbReference>
<dbReference type="GO" id="GO:0004478">
    <property type="term" value="F:methionine adenosyltransferase activity"/>
    <property type="evidence" value="ECO:0007669"/>
    <property type="project" value="UniProtKB-UniRule"/>
</dbReference>
<evidence type="ECO:0000256" key="5">
    <source>
        <dbReference type="ARBA" id="ARBA00022723"/>
    </source>
</evidence>
<feature type="domain" description="S-adenosylmethionine synthetase N-terminal" evidence="13">
    <location>
        <begin position="4"/>
        <end position="101"/>
    </location>
</feature>
<evidence type="ECO:0000256" key="7">
    <source>
        <dbReference type="ARBA" id="ARBA00022840"/>
    </source>
</evidence>
<accession>E8U4K7</accession>
<evidence type="ECO:0000256" key="9">
    <source>
        <dbReference type="ARBA" id="ARBA00022958"/>
    </source>
</evidence>
<feature type="binding site" description="in other chain" evidence="10">
    <location>
        <position position="99"/>
    </location>
    <ligand>
        <name>L-methionine</name>
        <dbReference type="ChEBI" id="CHEBI:57844"/>
        <note>ligand shared between two neighboring subunits</note>
    </ligand>
</feature>
<evidence type="ECO:0000256" key="6">
    <source>
        <dbReference type="ARBA" id="ARBA00022741"/>
    </source>
</evidence>
<dbReference type="GO" id="GO:0006556">
    <property type="term" value="P:S-adenosylmethionine biosynthetic process"/>
    <property type="evidence" value="ECO:0007669"/>
    <property type="project" value="UniProtKB-UniRule"/>
</dbReference>
<dbReference type="PROSITE" id="PS00377">
    <property type="entry name" value="ADOMET_SYNTHASE_2"/>
    <property type="match status" value="1"/>
</dbReference>
<comment type="catalytic activity">
    <reaction evidence="10">
        <text>L-methionine + ATP + H2O = S-adenosyl-L-methionine + phosphate + diphosphate</text>
        <dbReference type="Rhea" id="RHEA:21080"/>
        <dbReference type="ChEBI" id="CHEBI:15377"/>
        <dbReference type="ChEBI" id="CHEBI:30616"/>
        <dbReference type="ChEBI" id="CHEBI:33019"/>
        <dbReference type="ChEBI" id="CHEBI:43474"/>
        <dbReference type="ChEBI" id="CHEBI:57844"/>
        <dbReference type="ChEBI" id="CHEBI:59789"/>
        <dbReference type="EC" id="2.5.1.6"/>
    </reaction>
</comment>
<keyword evidence="4 10" id="KW-0808">Transferase</keyword>
<keyword evidence="3 10" id="KW-0554">One-carbon metabolism</keyword>
<dbReference type="STRING" id="709986.Deima_3245"/>
<evidence type="ECO:0000313" key="16">
    <source>
        <dbReference type="EMBL" id="ADV68872.1"/>
    </source>
</evidence>
<evidence type="ECO:0000256" key="12">
    <source>
        <dbReference type="RuleBase" id="RU004462"/>
    </source>
</evidence>
<keyword evidence="5 10" id="KW-0479">Metal-binding</keyword>
<keyword evidence="6 10" id="KW-0547">Nucleotide-binding</keyword>
<dbReference type="eggNOG" id="COG0192">
    <property type="taxonomic scope" value="Bacteria"/>
</dbReference>
<dbReference type="PIRSF" id="PIRSF000497">
    <property type="entry name" value="MAT"/>
    <property type="match status" value="1"/>
</dbReference>
<dbReference type="Pfam" id="PF02772">
    <property type="entry name" value="S-AdoMet_synt_M"/>
    <property type="match status" value="1"/>
</dbReference>
<dbReference type="Proteomes" id="UP000008635">
    <property type="component" value="Chromosome"/>
</dbReference>
<evidence type="ECO:0000259" key="15">
    <source>
        <dbReference type="Pfam" id="PF02773"/>
    </source>
</evidence>
<keyword evidence="8 10" id="KW-0460">Magnesium</keyword>
<dbReference type="UniPathway" id="UPA00315">
    <property type="reaction ID" value="UER00080"/>
</dbReference>
<evidence type="ECO:0000256" key="11">
    <source>
        <dbReference type="RuleBase" id="RU000542"/>
    </source>
</evidence>
<evidence type="ECO:0000256" key="8">
    <source>
        <dbReference type="ARBA" id="ARBA00022842"/>
    </source>
</evidence>
<evidence type="ECO:0000259" key="14">
    <source>
        <dbReference type="Pfam" id="PF02772"/>
    </source>
</evidence>
<dbReference type="HOGENOM" id="CLU_041802_1_1_0"/>
<comment type="subunit">
    <text evidence="10">Homotetramer; dimer of dimers.</text>
</comment>
<dbReference type="EC" id="2.5.1.6" evidence="10"/>
<dbReference type="InterPro" id="IPR022636">
    <property type="entry name" value="S-AdoMet_synthetase_sfam"/>
</dbReference>
<reference evidence="16 17" key="1">
    <citation type="journal article" date="2011" name="Stand. Genomic Sci.">
        <title>Complete genome sequence of Deinococcus maricopensis type strain (LB-34).</title>
        <authorList>
            <person name="Pukall R."/>
            <person name="Zeytun A."/>
            <person name="Lucas S."/>
            <person name="Lapidus A."/>
            <person name="Hammon N."/>
            <person name="Deshpande S."/>
            <person name="Nolan M."/>
            <person name="Cheng J.F."/>
            <person name="Pitluck S."/>
            <person name="Liolios K."/>
            <person name="Pagani I."/>
            <person name="Mikhailova N."/>
            <person name="Ivanova N."/>
            <person name="Mavromatis K."/>
            <person name="Pati A."/>
            <person name="Tapia R."/>
            <person name="Han C."/>
            <person name="Goodwin L."/>
            <person name="Chen A."/>
            <person name="Palaniappan K."/>
            <person name="Land M."/>
            <person name="Hauser L."/>
            <person name="Chang Y.J."/>
            <person name="Jeffries C.D."/>
            <person name="Brambilla E.M."/>
            <person name="Rohde M."/>
            <person name="Goker M."/>
            <person name="Detter J.C."/>
            <person name="Woyke T."/>
            <person name="Bristow J."/>
            <person name="Eisen J.A."/>
            <person name="Markowitz V."/>
            <person name="Hugenholtz P."/>
            <person name="Kyrpides N.C."/>
            <person name="Klenk H.P."/>
        </authorList>
    </citation>
    <scope>NUCLEOTIDE SEQUENCE [LARGE SCALE GENOMIC DNA]</scope>
    <source>
        <strain evidence="17">DSM 21211 / LMG 22137 / NRRL B-23946 / LB-34</strain>
    </source>
</reference>
<feature type="domain" description="S-adenosylmethionine synthetase central" evidence="14">
    <location>
        <begin position="131"/>
        <end position="250"/>
    </location>
</feature>
<dbReference type="AlphaFoldDB" id="E8U4K7"/>
<comment type="similarity">
    <text evidence="2 10 12">Belongs to the AdoMet synthase family.</text>
</comment>
<feature type="region of interest" description="Flexible loop" evidence="10">
    <location>
        <begin position="99"/>
        <end position="109"/>
    </location>
</feature>
<feature type="binding site" description="in other chain" evidence="10">
    <location>
        <position position="289"/>
    </location>
    <ligand>
        <name>L-methionine</name>
        <dbReference type="ChEBI" id="CHEBI:57844"/>
        <note>ligand shared between two neighboring subunits</note>
    </ligand>
</feature>
<feature type="binding site" description="in other chain" evidence="10">
    <location>
        <position position="55"/>
    </location>
    <ligand>
        <name>L-methionine</name>
        <dbReference type="ChEBI" id="CHEBI:57844"/>
        <note>ligand shared between two neighboring subunits</note>
    </ligand>
</feature>
<dbReference type="NCBIfam" id="TIGR01034">
    <property type="entry name" value="metK"/>
    <property type="match status" value="1"/>
</dbReference>
<dbReference type="GO" id="GO:0006730">
    <property type="term" value="P:one-carbon metabolic process"/>
    <property type="evidence" value="ECO:0007669"/>
    <property type="project" value="UniProtKB-KW"/>
</dbReference>
<dbReference type="KEGG" id="dmr:Deima_3245"/>
<protein>
    <recommendedName>
        <fullName evidence="10">S-adenosylmethionine synthase</fullName>
        <shortName evidence="10">AdoMet synthase</shortName>
        <ecNumber evidence="10">2.5.1.6</ecNumber>
    </recommendedName>
    <alternativeName>
        <fullName evidence="10">MAT</fullName>
    </alternativeName>
    <alternativeName>
        <fullName evidence="10">Methionine adenosyltransferase</fullName>
    </alternativeName>
</protein>
<feature type="binding site" evidence="10">
    <location>
        <position position="258"/>
    </location>
    <ligand>
        <name>ATP</name>
        <dbReference type="ChEBI" id="CHEBI:30616"/>
        <note>ligand shared between two neighboring subunits</note>
    </ligand>
</feature>
<dbReference type="PANTHER" id="PTHR11964">
    <property type="entry name" value="S-ADENOSYLMETHIONINE SYNTHETASE"/>
    <property type="match status" value="1"/>
</dbReference>